<gene>
    <name evidence="1" type="ORF">MtrunA17_Chr4g0049451</name>
</gene>
<dbReference type="Proteomes" id="UP000265566">
    <property type="component" value="Chromosome 4"/>
</dbReference>
<sequence length="88" mass="9771">MQHSEAECRRTPVVPGIHQKPFFALRSTPALSVDASSVLSDRMFPAAASCKHADPLHRKCSSLSQEKLRRKIVYPASNLQDDELLLAN</sequence>
<comment type="caution">
    <text evidence="1">The sequence shown here is derived from an EMBL/GenBank/DDBJ whole genome shotgun (WGS) entry which is preliminary data.</text>
</comment>
<organism evidence="1">
    <name type="scientific">Medicago truncatula</name>
    <name type="common">Barrel medic</name>
    <name type="synonym">Medicago tribuloides</name>
    <dbReference type="NCBI Taxonomy" id="3880"/>
    <lineage>
        <taxon>Eukaryota</taxon>
        <taxon>Viridiplantae</taxon>
        <taxon>Streptophyta</taxon>
        <taxon>Embryophyta</taxon>
        <taxon>Tracheophyta</taxon>
        <taxon>Spermatophyta</taxon>
        <taxon>Magnoliopsida</taxon>
        <taxon>eudicotyledons</taxon>
        <taxon>Gunneridae</taxon>
        <taxon>Pentapetalae</taxon>
        <taxon>rosids</taxon>
        <taxon>fabids</taxon>
        <taxon>Fabales</taxon>
        <taxon>Fabaceae</taxon>
        <taxon>Papilionoideae</taxon>
        <taxon>50 kb inversion clade</taxon>
        <taxon>NPAAA clade</taxon>
        <taxon>Hologalegina</taxon>
        <taxon>IRL clade</taxon>
        <taxon>Trifolieae</taxon>
        <taxon>Medicago</taxon>
    </lineage>
</organism>
<dbReference type="Gramene" id="rna25219">
    <property type="protein sequence ID" value="RHN62624.1"/>
    <property type="gene ID" value="gene25219"/>
</dbReference>
<dbReference type="AlphaFoldDB" id="A0A396IED5"/>
<reference evidence="1" key="1">
    <citation type="journal article" date="2018" name="Nat. Plants">
        <title>Whole-genome landscape of Medicago truncatula symbiotic genes.</title>
        <authorList>
            <person name="Pecrix Y."/>
            <person name="Gamas P."/>
            <person name="Carrere S."/>
        </authorList>
    </citation>
    <scope>NUCLEOTIDE SEQUENCE</scope>
    <source>
        <tissue evidence="1">Leaves</tissue>
    </source>
</reference>
<name>A0A396IED5_MEDTR</name>
<evidence type="ECO:0000313" key="1">
    <source>
        <dbReference type="EMBL" id="RHN62624.1"/>
    </source>
</evidence>
<accession>A0A396IED5</accession>
<proteinExistence type="predicted"/>
<dbReference type="EMBL" id="PSQE01000004">
    <property type="protein sequence ID" value="RHN62624.1"/>
    <property type="molecule type" value="Genomic_DNA"/>
</dbReference>
<protein>
    <submittedName>
        <fullName evidence="1">Uncharacterized protein</fullName>
    </submittedName>
</protein>